<dbReference type="InterPro" id="IPR004535">
    <property type="entry name" value="Transl_elong_SelB"/>
</dbReference>
<dbReference type="PROSITE" id="PS00301">
    <property type="entry name" value="G_TR_1"/>
    <property type="match status" value="1"/>
</dbReference>
<keyword evidence="10" id="KW-0251">Elongation factor</keyword>
<comment type="function">
    <text evidence="7">Translation factor necessary for the incorporation of selenocysteine into proteins. It probably replaces EF-Tu for the insertion of selenocysteine directed by the UGA codon. SelB binds GTP and GDP.</text>
</comment>
<keyword evidence="11" id="KW-1185">Reference proteome</keyword>
<dbReference type="KEGG" id="dax:FDQ92_02235"/>
<dbReference type="InterPro" id="IPR036390">
    <property type="entry name" value="WH_DNA-bd_sf"/>
</dbReference>
<feature type="domain" description="Tr-type G" evidence="9">
    <location>
        <begin position="1"/>
        <end position="175"/>
    </location>
</feature>
<dbReference type="InterPro" id="IPR036388">
    <property type="entry name" value="WH-like_DNA-bd_sf"/>
</dbReference>
<dbReference type="Gene3D" id="1.10.10.10">
    <property type="entry name" value="Winged helix-like DNA-binding domain superfamily/Winged helix DNA-binding domain"/>
    <property type="match status" value="1"/>
</dbReference>
<dbReference type="Proteomes" id="UP000298602">
    <property type="component" value="Chromosome"/>
</dbReference>
<dbReference type="GO" id="GO:0003924">
    <property type="term" value="F:GTPase activity"/>
    <property type="evidence" value="ECO:0007669"/>
    <property type="project" value="InterPro"/>
</dbReference>
<dbReference type="FunFam" id="3.40.50.300:FF:001064">
    <property type="entry name" value="Selenocysteine-specific translation elongation factor"/>
    <property type="match status" value="1"/>
</dbReference>
<dbReference type="GO" id="GO:0005829">
    <property type="term" value="C:cytosol"/>
    <property type="evidence" value="ECO:0007669"/>
    <property type="project" value="TreeGrafter"/>
</dbReference>
<reference evidence="10 11" key="2">
    <citation type="submission" date="2019-05" db="EMBL/GenBank/DDBJ databases">
        <authorList>
            <person name="Suflita J.M."/>
            <person name="Marks C.R."/>
        </authorList>
    </citation>
    <scope>NUCLEOTIDE SEQUENCE [LARGE SCALE GENOMIC DNA]</scope>
    <source>
        <strain evidence="10 11">ALDC</strain>
    </source>
</reference>
<protein>
    <recommendedName>
        <fullName evidence="2">Selenocysteine-specific elongation factor</fullName>
    </recommendedName>
    <alternativeName>
        <fullName evidence="8">SelB translation factor</fullName>
    </alternativeName>
</protein>
<dbReference type="InterPro" id="IPR050055">
    <property type="entry name" value="EF-Tu_GTPase"/>
</dbReference>
<comment type="subcellular location">
    <subcellularLocation>
        <location evidence="1">Cytoplasm</location>
    </subcellularLocation>
</comment>
<dbReference type="GO" id="GO:0003746">
    <property type="term" value="F:translation elongation factor activity"/>
    <property type="evidence" value="ECO:0007669"/>
    <property type="project" value="UniProtKB-KW"/>
</dbReference>
<dbReference type="SUPFAM" id="SSF50465">
    <property type="entry name" value="EF-Tu/eEF-1alpha/eIF2-gamma C-terminal domain"/>
    <property type="match status" value="1"/>
</dbReference>
<dbReference type="GO" id="GO:0001514">
    <property type="term" value="P:selenocysteine incorporation"/>
    <property type="evidence" value="ECO:0007669"/>
    <property type="project" value="InterPro"/>
</dbReference>
<keyword evidence="6" id="KW-0342">GTP-binding</keyword>
<dbReference type="InterPro" id="IPR015190">
    <property type="entry name" value="Elong_fac_SelB-wing-hlx_typ-2"/>
</dbReference>
<dbReference type="Gene3D" id="2.40.30.10">
    <property type="entry name" value="Translation factors"/>
    <property type="match status" value="1"/>
</dbReference>
<dbReference type="InterPro" id="IPR057335">
    <property type="entry name" value="Beta-barrel_SelB"/>
</dbReference>
<evidence type="ECO:0000313" key="11">
    <source>
        <dbReference type="Proteomes" id="UP000298602"/>
    </source>
</evidence>
<keyword evidence="4" id="KW-0547">Nucleotide-binding</keyword>
<dbReference type="Pfam" id="PF00009">
    <property type="entry name" value="GTP_EFTU"/>
    <property type="match status" value="1"/>
</dbReference>
<dbReference type="InterPro" id="IPR000795">
    <property type="entry name" value="T_Tr_GTP-bd_dom"/>
</dbReference>
<dbReference type="EMBL" id="CP040098">
    <property type="protein sequence ID" value="QCQ21119.1"/>
    <property type="molecule type" value="Genomic_DNA"/>
</dbReference>
<dbReference type="InterPro" id="IPR004161">
    <property type="entry name" value="EFTu-like_2"/>
</dbReference>
<dbReference type="InterPro" id="IPR027417">
    <property type="entry name" value="P-loop_NTPase"/>
</dbReference>
<dbReference type="InterPro" id="IPR009001">
    <property type="entry name" value="Transl_elong_EF1A/Init_IF2_C"/>
</dbReference>
<dbReference type="PANTHER" id="PTHR43721">
    <property type="entry name" value="ELONGATION FACTOR TU-RELATED"/>
    <property type="match status" value="1"/>
</dbReference>
<evidence type="ECO:0000256" key="8">
    <source>
        <dbReference type="ARBA" id="ARBA00031615"/>
    </source>
</evidence>
<evidence type="ECO:0000256" key="7">
    <source>
        <dbReference type="ARBA" id="ARBA00025526"/>
    </source>
</evidence>
<dbReference type="AlphaFoldDB" id="A0A4P8L078"/>
<evidence type="ECO:0000256" key="2">
    <source>
        <dbReference type="ARBA" id="ARBA00015953"/>
    </source>
</evidence>
<evidence type="ECO:0000313" key="10">
    <source>
        <dbReference type="EMBL" id="QCQ21119.1"/>
    </source>
</evidence>
<dbReference type="RefSeq" id="WP_137423088.1">
    <property type="nucleotide sequence ID" value="NZ_CP040098.1"/>
</dbReference>
<name>A0A4P8L078_9BACT</name>
<evidence type="ECO:0000256" key="1">
    <source>
        <dbReference type="ARBA" id="ARBA00004496"/>
    </source>
</evidence>
<dbReference type="Pfam" id="PF03144">
    <property type="entry name" value="GTP_EFTU_D2"/>
    <property type="match status" value="1"/>
</dbReference>
<dbReference type="InterPro" id="IPR009000">
    <property type="entry name" value="Transl_B-barrel_sf"/>
</dbReference>
<dbReference type="Gene3D" id="3.40.50.300">
    <property type="entry name" value="P-loop containing nucleotide triphosphate hydrolases"/>
    <property type="match status" value="1"/>
</dbReference>
<dbReference type="OrthoDB" id="9803139at2"/>
<dbReference type="CDD" id="cd15491">
    <property type="entry name" value="selB_III"/>
    <property type="match status" value="1"/>
</dbReference>
<evidence type="ECO:0000256" key="5">
    <source>
        <dbReference type="ARBA" id="ARBA00022917"/>
    </source>
</evidence>
<dbReference type="GO" id="GO:0003723">
    <property type="term" value="F:RNA binding"/>
    <property type="evidence" value="ECO:0007669"/>
    <property type="project" value="InterPro"/>
</dbReference>
<dbReference type="SUPFAM" id="SSF46785">
    <property type="entry name" value="Winged helix' DNA-binding domain"/>
    <property type="match status" value="3"/>
</dbReference>
<dbReference type="CDD" id="cd03696">
    <property type="entry name" value="SelB_II"/>
    <property type="match status" value="1"/>
</dbReference>
<dbReference type="InterPro" id="IPR031157">
    <property type="entry name" value="G_TR_CS"/>
</dbReference>
<dbReference type="Pfam" id="PF09107">
    <property type="entry name" value="WHD_3rd_SelB"/>
    <property type="match status" value="1"/>
</dbReference>
<dbReference type="InterPro" id="IPR005225">
    <property type="entry name" value="Small_GTP-bd"/>
</dbReference>
<gene>
    <name evidence="10" type="primary">selB</name>
    <name evidence="10" type="ORF">FDQ92_02235</name>
</gene>
<evidence type="ECO:0000256" key="6">
    <source>
        <dbReference type="ARBA" id="ARBA00023134"/>
    </source>
</evidence>
<dbReference type="PANTHER" id="PTHR43721:SF22">
    <property type="entry name" value="ELONGATION FACTOR TU, MITOCHONDRIAL"/>
    <property type="match status" value="1"/>
</dbReference>
<dbReference type="SUPFAM" id="SSF50447">
    <property type="entry name" value="Translation proteins"/>
    <property type="match status" value="1"/>
</dbReference>
<dbReference type="SUPFAM" id="SSF52540">
    <property type="entry name" value="P-loop containing nucleoside triphosphate hydrolases"/>
    <property type="match status" value="1"/>
</dbReference>
<dbReference type="Pfam" id="PF25461">
    <property type="entry name" value="Beta-barrel_SelB"/>
    <property type="match status" value="1"/>
</dbReference>
<organism evidence="10 11">
    <name type="scientific">Desulfoglaeba alkanexedens ALDC</name>
    <dbReference type="NCBI Taxonomy" id="980445"/>
    <lineage>
        <taxon>Bacteria</taxon>
        <taxon>Pseudomonadati</taxon>
        <taxon>Thermodesulfobacteriota</taxon>
        <taxon>Syntrophobacteria</taxon>
        <taxon>Syntrophobacterales</taxon>
        <taxon>Syntrophobacteraceae</taxon>
        <taxon>Desulfoglaeba</taxon>
    </lineage>
</organism>
<evidence type="ECO:0000259" key="9">
    <source>
        <dbReference type="PROSITE" id="PS51722"/>
    </source>
</evidence>
<evidence type="ECO:0000256" key="3">
    <source>
        <dbReference type="ARBA" id="ARBA00022490"/>
    </source>
</evidence>
<evidence type="ECO:0000256" key="4">
    <source>
        <dbReference type="ARBA" id="ARBA00022741"/>
    </source>
</evidence>
<dbReference type="PROSITE" id="PS51722">
    <property type="entry name" value="G_TR_2"/>
    <property type="match status" value="1"/>
</dbReference>
<keyword evidence="5" id="KW-0648">Protein biosynthesis</keyword>
<keyword evidence="3" id="KW-0963">Cytoplasm</keyword>
<reference evidence="10 11" key="1">
    <citation type="submission" date="2019-05" db="EMBL/GenBank/DDBJ databases">
        <title>The Complete Genome Sequence of the n-alkane-degrading Desulfoglaeba alkanexedens ALDC reveals multiple alkylsuccinate synthase gene clusters.</title>
        <authorList>
            <person name="Callaghan A.V."/>
            <person name="Davidova I.A."/>
            <person name="Duncan K.E."/>
            <person name="Morris B."/>
            <person name="McInerney M.J."/>
        </authorList>
    </citation>
    <scope>NUCLEOTIDE SEQUENCE [LARGE SCALE GENOMIC DNA]</scope>
    <source>
        <strain evidence="10 11">ALDC</strain>
    </source>
</reference>
<dbReference type="CDD" id="cd04171">
    <property type="entry name" value="SelB"/>
    <property type="match status" value="1"/>
</dbReference>
<dbReference type="NCBIfam" id="TIGR00475">
    <property type="entry name" value="selB"/>
    <property type="match status" value="1"/>
</dbReference>
<dbReference type="Pfam" id="PF09106">
    <property type="entry name" value="WHD_2nd_SelB"/>
    <property type="match status" value="1"/>
</dbReference>
<accession>A0A4P8L078</accession>
<sequence length="640" mass="71544">MKQVVLGTAGHIDHGKTSLIRALTGIDTDRLKEEKLRGITIELGFAHLELPNGDILGIVDVPGHERFVKHMVAGATGIDVVALVIAADEGVMPQTREHLEICQLLRVKKGLVVLTKIDLVDDSEWVEMVQEDIRDFLQGTFLEGSPIVQVSATTGEGIDALRQTLFDLVAGVEPRSTAGPFRLPIDRVFSMRGFGTVVTGTSISGRLKVGDPVMVYPSGRKTKVRGLQVHNREVQEVLPGQRTAINLQGVDREAIERGDVAATPDSLLSSHMLDVDLEILSSAPRPVKNRQKFRFHTGTTENLATLVLLDRQELVPGERAFAQVRLDRPLAVLRGDRFVLRSYSPVMTVGGGSILHPVPKKHKGREKRQAAQALQVLQSGEDRDIVLWHVRDAAWAGVSENELAIRANISGKAFQNILQQLVSQKQVLLYDKDNRRFLDPGALSEIQAAVLELLAAYHRQFPLKAGMAKEELAAQLPRPIDSRVYNYALRQTADEGRIVLEKEWVRLSTHKVDLTEEEQVVRRKIEAIYAEAGLQPPFFKEIAESLPGNSRQHADVLEWMLSQDILVKVKEDLYFHTAAIDDLRNRLIAFLKEHGEITTPQFKEMTQASRKYTIPLSEYFDAQRVTIRVKDVRRLRETTA</sequence>
<dbReference type="Gene3D" id="1.10.10.2770">
    <property type="match status" value="1"/>
</dbReference>
<dbReference type="NCBIfam" id="TIGR00231">
    <property type="entry name" value="small_GTP"/>
    <property type="match status" value="1"/>
</dbReference>
<dbReference type="InterPro" id="IPR015191">
    <property type="entry name" value="SelB_WHD4"/>
</dbReference>
<proteinExistence type="predicted"/>
<dbReference type="GO" id="GO:0005525">
    <property type="term" value="F:GTP binding"/>
    <property type="evidence" value="ECO:0007669"/>
    <property type="project" value="UniProtKB-KW"/>
</dbReference>